<accession>A0A3D8K105</accession>
<organism evidence="2 3">
    <name type="scientific">Trinickia dinghuensis</name>
    <dbReference type="NCBI Taxonomy" id="2291023"/>
    <lineage>
        <taxon>Bacteria</taxon>
        <taxon>Pseudomonadati</taxon>
        <taxon>Pseudomonadota</taxon>
        <taxon>Betaproteobacteria</taxon>
        <taxon>Burkholderiales</taxon>
        <taxon>Burkholderiaceae</taxon>
        <taxon>Trinickia</taxon>
    </lineage>
</organism>
<keyword evidence="1" id="KW-0472">Membrane</keyword>
<feature type="transmembrane region" description="Helical" evidence="1">
    <location>
        <begin position="58"/>
        <end position="80"/>
    </location>
</feature>
<keyword evidence="3" id="KW-1185">Reference proteome</keyword>
<sequence>MQSRFTLKYWSALAVWSVLCAVLSQWHFPHVLFICEHVEAFYRGAVDDATLTRVMRTLVAIVWTVGAAGLTVCWQVFGLARCAS</sequence>
<gene>
    <name evidence="2" type="ORF">DWV00_10865</name>
</gene>
<reference evidence="2 3" key="1">
    <citation type="submission" date="2018-08" db="EMBL/GenBank/DDBJ databases">
        <title>Paraburkholderia sp. DHOM06 isolated from forest soil.</title>
        <authorList>
            <person name="Gao Z.-H."/>
            <person name="Qiu L.-H."/>
        </authorList>
    </citation>
    <scope>NUCLEOTIDE SEQUENCE [LARGE SCALE GENOMIC DNA]</scope>
    <source>
        <strain evidence="2 3">DHOM06</strain>
    </source>
</reference>
<dbReference type="AlphaFoldDB" id="A0A3D8K105"/>
<comment type="caution">
    <text evidence="2">The sequence shown here is derived from an EMBL/GenBank/DDBJ whole genome shotgun (WGS) entry which is preliminary data.</text>
</comment>
<keyword evidence="1" id="KW-0812">Transmembrane</keyword>
<protein>
    <submittedName>
        <fullName evidence="2">Uncharacterized protein</fullName>
    </submittedName>
</protein>
<proteinExistence type="predicted"/>
<evidence type="ECO:0000313" key="3">
    <source>
        <dbReference type="Proteomes" id="UP000256838"/>
    </source>
</evidence>
<evidence type="ECO:0000313" key="2">
    <source>
        <dbReference type="EMBL" id="RDU98762.1"/>
    </source>
</evidence>
<dbReference type="EMBL" id="QRGA01000006">
    <property type="protein sequence ID" value="RDU98762.1"/>
    <property type="molecule type" value="Genomic_DNA"/>
</dbReference>
<evidence type="ECO:0000256" key="1">
    <source>
        <dbReference type="SAM" id="Phobius"/>
    </source>
</evidence>
<name>A0A3D8K105_9BURK</name>
<dbReference type="Proteomes" id="UP000256838">
    <property type="component" value="Unassembled WGS sequence"/>
</dbReference>
<keyword evidence="1" id="KW-1133">Transmembrane helix</keyword>